<evidence type="ECO:0000313" key="1">
    <source>
        <dbReference type="EMBL" id="KAK7084078.1"/>
    </source>
</evidence>
<protein>
    <submittedName>
        <fullName evidence="1">Uncharacterized protein</fullName>
    </submittedName>
</protein>
<comment type="caution">
    <text evidence="1">The sequence shown here is derived from an EMBL/GenBank/DDBJ whole genome shotgun (WGS) entry which is preliminary data.</text>
</comment>
<dbReference type="Proteomes" id="UP001381693">
    <property type="component" value="Unassembled WGS sequence"/>
</dbReference>
<keyword evidence="2" id="KW-1185">Reference proteome</keyword>
<name>A0AAN8XM00_HALRR</name>
<dbReference type="EMBL" id="JAXCGZ010002295">
    <property type="protein sequence ID" value="KAK7084078.1"/>
    <property type="molecule type" value="Genomic_DNA"/>
</dbReference>
<proteinExistence type="predicted"/>
<reference evidence="1 2" key="1">
    <citation type="submission" date="2023-11" db="EMBL/GenBank/DDBJ databases">
        <title>Halocaridina rubra genome assembly.</title>
        <authorList>
            <person name="Smith C."/>
        </authorList>
    </citation>
    <scope>NUCLEOTIDE SEQUENCE [LARGE SCALE GENOMIC DNA]</scope>
    <source>
        <strain evidence="1">EP-1</strain>
        <tissue evidence="1">Whole</tissue>
    </source>
</reference>
<dbReference type="AlphaFoldDB" id="A0AAN8XM00"/>
<accession>A0AAN8XM00</accession>
<gene>
    <name evidence="1" type="ORF">SK128_021212</name>
</gene>
<organism evidence="1 2">
    <name type="scientific">Halocaridina rubra</name>
    <name type="common">Hawaiian red shrimp</name>
    <dbReference type="NCBI Taxonomy" id="373956"/>
    <lineage>
        <taxon>Eukaryota</taxon>
        <taxon>Metazoa</taxon>
        <taxon>Ecdysozoa</taxon>
        <taxon>Arthropoda</taxon>
        <taxon>Crustacea</taxon>
        <taxon>Multicrustacea</taxon>
        <taxon>Malacostraca</taxon>
        <taxon>Eumalacostraca</taxon>
        <taxon>Eucarida</taxon>
        <taxon>Decapoda</taxon>
        <taxon>Pleocyemata</taxon>
        <taxon>Caridea</taxon>
        <taxon>Atyoidea</taxon>
        <taxon>Atyidae</taxon>
        <taxon>Halocaridina</taxon>
    </lineage>
</organism>
<sequence length="65" mass="7136">MKLTIVLSISSNQPISCSLMLHYNLGQDEGSCFEYQKTTINGSTHSGETVENLGLVEKCLNRTNS</sequence>
<evidence type="ECO:0000313" key="2">
    <source>
        <dbReference type="Proteomes" id="UP001381693"/>
    </source>
</evidence>